<dbReference type="Gene3D" id="3.90.79.20">
    <property type="match status" value="1"/>
</dbReference>
<dbReference type="EMBL" id="CP074133">
    <property type="protein sequence ID" value="QUX23781.1"/>
    <property type="molecule type" value="Genomic_DNA"/>
</dbReference>
<dbReference type="PANTHER" id="PTHR42904:SF6">
    <property type="entry name" value="NAD-CAPPED RNA HYDROLASE NUDT12"/>
    <property type="match status" value="1"/>
</dbReference>
<comment type="cofactor">
    <cofactor evidence="1">
        <name>Mg(2+)</name>
        <dbReference type="ChEBI" id="CHEBI:18420"/>
    </cofactor>
</comment>
<reference evidence="11 12" key="1">
    <citation type="submission" date="2021-05" db="EMBL/GenBank/DDBJ databases">
        <title>Direct Submission.</title>
        <authorList>
            <person name="Li K."/>
            <person name="Gao J."/>
        </authorList>
    </citation>
    <scope>NUCLEOTIDE SEQUENCE [LARGE SCALE GENOMIC DNA]</scope>
    <source>
        <strain evidence="11 12">Mg02</strain>
    </source>
</reference>
<dbReference type="Pfam" id="PF00293">
    <property type="entry name" value="NUDIX"/>
    <property type="match status" value="1"/>
</dbReference>
<evidence type="ECO:0000256" key="2">
    <source>
        <dbReference type="ARBA" id="ARBA00001947"/>
    </source>
</evidence>
<evidence type="ECO:0000313" key="12">
    <source>
        <dbReference type="Proteomes" id="UP000676079"/>
    </source>
</evidence>
<keyword evidence="7" id="KW-0460">Magnesium</keyword>
<sequence>MHVDTTASRPGPAASRPMLSRAAVDAAAHRRTDQAWLERAWQDPDTRVLVLEGGDPTSYGWKALMAKQSRALVTTDGDPELVLTAPEAAPEGERYLLGVDGGRAYFAVRSPAGLVERDGARPASLRELGPLLGDRDTGLLTRAVALANWHATHGFCPACGAPTVISAAGHLRLCEREGREQFPRTDPAVIMLVHRGEGGDEQVLLGNNPNWDARRYSVLAGFVDAGESLEQAVVREVAEEAGVVVEEPRYLASQPWPFPRSLMVGYTARAVGETERTDDEIGSLRWFTRTALAEAAATGEIVLPGPVSIARTLIEHWQGEALPGQW</sequence>
<dbReference type="Pfam" id="PF09297">
    <property type="entry name" value="Zn_ribbon_NUD"/>
    <property type="match status" value="1"/>
</dbReference>
<evidence type="ECO:0000256" key="9">
    <source>
        <dbReference type="ARBA" id="ARBA00023679"/>
    </source>
</evidence>
<dbReference type="Pfam" id="PF09296">
    <property type="entry name" value="NUDIX-like"/>
    <property type="match status" value="1"/>
</dbReference>
<dbReference type="RefSeq" id="WP_220565004.1">
    <property type="nucleotide sequence ID" value="NZ_CP074133.1"/>
</dbReference>
<accession>A0ABX8BSH3</accession>
<dbReference type="NCBIfam" id="NF001299">
    <property type="entry name" value="PRK00241.1"/>
    <property type="match status" value="1"/>
</dbReference>
<feature type="domain" description="Nudix hydrolase" evidence="10">
    <location>
        <begin position="183"/>
        <end position="310"/>
    </location>
</feature>
<dbReference type="PANTHER" id="PTHR42904">
    <property type="entry name" value="NUDIX HYDROLASE, NUDC SUBFAMILY"/>
    <property type="match status" value="1"/>
</dbReference>
<comment type="catalytic activity">
    <reaction evidence="9">
        <text>a 5'-end NAD(+)-phospho-ribonucleoside in mRNA + H2O = a 5'-end phospho-adenosine-phospho-ribonucleoside in mRNA + beta-nicotinamide D-ribonucleotide + 2 H(+)</text>
        <dbReference type="Rhea" id="RHEA:60876"/>
        <dbReference type="Rhea" id="RHEA-COMP:15698"/>
        <dbReference type="Rhea" id="RHEA-COMP:15719"/>
        <dbReference type="ChEBI" id="CHEBI:14649"/>
        <dbReference type="ChEBI" id="CHEBI:15377"/>
        <dbReference type="ChEBI" id="CHEBI:15378"/>
        <dbReference type="ChEBI" id="CHEBI:144029"/>
        <dbReference type="ChEBI" id="CHEBI:144051"/>
    </reaction>
    <physiologicalReaction direction="left-to-right" evidence="9">
        <dbReference type="Rhea" id="RHEA:60877"/>
    </physiologicalReaction>
</comment>
<dbReference type="PROSITE" id="PS51462">
    <property type="entry name" value="NUDIX"/>
    <property type="match status" value="1"/>
</dbReference>
<comment type="similarity">
    <text evidence="3">Belongs to the Nudix hydrolase family. NudC subfamily.</text>
</comment>
<dbReference type="InterPro" id="IPR015376">
    <property type="entry name" value="Znr_NADH_PPase"/>
</dbReference>
<evidence type="ECO:0000256" key="5">
    <source>
        <dbReference type="ARBA" id="ARBA00022723"/>
    </source>
</evidence>
<dbReference type="GO" id="GO:0016787">
    <property type="term" value="F:hydrolase activity"/>
    <property type="evidence" value="ECO:0007669"/>
    <property type="project" value="UniProtKB-KW"/>
</dbReference>
<dbReference type="InterPro" id="IPR020084">
    <property type="entry name" value="NUDIX_hydrolase_CS"/>
</dbReference>
<dbReference type="InterPro" id="IPR050241">
    <property type="entry name" value="NAD-cap_RNA_hydrolase_NudC"/>
</dbReference>
<keyword evidence="6 11" id="KW-0378">Hydrolase</keyword>
<evidence type="ECO:0000259" key="10">
    <source>
        <dbReference type="PROSITE" id="PS51462"/>
    </source>
</evidence>
<evidence type="ECO:0000256" key="8">
    <source>
        <dbReference type="ARBA" id="ARBA00023027"/>
    </source>
</evidence>
<organism evidence="11 12">
    <name type="scientific">Nocardiopsis changdeensis</name>
    <dbReference type="NCBI Taxonomy" id="2831969"/>
    <lineage>
        <taxon>Bacteria</taxon>
        <taxon>Bacillati</taxon>
        <taxon>Actinomycetota</taxon>
        <taxon>Actinomycetes</taxon>
        <taxon>Streptosporangiales</taxon>
        <taxon>Nocardiopsidaceae</taxon>
        <taxon>Nocardiopsis</taxon>
    </lineage>
</organism>
<comment type="cofactor">
    <cofactor evidence="2">
        <name>Zn(2+)</name>
        <dbReference type="ChEBI" id="CHEBI:29105"/>
    </cofactor>
</comment>
<dbReference type="PROSITE" id="PS00893">
    <property type="entry name" value="NUDIX_BOX"/>
    <property type="match status" value="1"/>
</dbReference>
<evidence type="ECO:0000256" key="6">
    <source>
        <dbReference type="ARBA" id="ARBA00022801"/>
    </source>
</evidence>
<proteinExistence type="inferred from homology"/>
<keyword evidence="8" id="KW-0520">NAD</keyword>
<dbReference type="InterPro" id="IPR015375">
    <property type="entry name" value="NADH_PPase-like_N"/>
</dbReference>
<dbReference type="Proteomes" id="UP000676079">
    <property type="component" value="Chromosome"/>
</dbReference>
<evidence type="ECO:0000256" key="1">
    <source>
        <dbReference type="ARBA" id="ARBA00001946"/>
    </source>
</evidence>
<dbReference type="InterPro" id="IPR049734">
    <property type="entry name" value="NudC-like_C"/>
</dbReference>
<evidence type="ECO:0000256" key="4">
    <source>
        <dbReference type="ARBA" id="ARBA00012381"/>
    </source>
</evidence>
<evidence type="ECO:0000256" key="3">
    <source>
        <dbReference type="ARBA" id="ARBA00009595"/>
    </source>
</evidence>
<dbReference type="InterPro" id="IPR000086">
    <property type="entry name" value="NUDIX_hydrolase_dom"/>
</dbReference>
<protein>
    <recommendedName>
        <fullName evidence="4">NAD(+) diphosphatase</fullName>
        <ecNumber evidence="4">3.6.1.22</ecNumber>
    </recommendedName>
</protein>
<keyword evidence="5" id="KW-0479">Metal-binding</keyword>
<name>A0ABX8BSH3_9ACTN</name>
<gene>
    <name evidence="11" type="primary">nudC</name>
    <name evidence="11" type="ORF">KGD84_05410</name>
</gene>
<dbReference type="CDD" id="cd03429">
    <property type="entry name" value="NUDIX_NADH_pyrophosphatase_Nudt13"/>
    <property type="match status" value="1"/>
</dbReference>
<dbReference type="InterPro" id="IPR015797">
    <property type="entry name" value="NUDIX_hydrolase-like_dom_sf"/>
</dbReference>
<dbReference type="SUPFAM" id="SSF55811">
    <property type="entry name" value="Nudix"/>
    <property type="match status" value="1"/>
</dbReference>
<keyword evidence="12" id="KW-1185">Reference proteome</keyword>
<evidence type="ECO:0000313" key="11">
    <source>
        <dbReference type="EMBL" id="QUX23781.1"/>
    </source>
</evidence>
<evidence type="ECO:0000256" key="7">
    <source>
        <dbReference type="ARBA" id="ARBA00022842"/>
    </source>
</evidence>
<dbReference type="EC" id="3.6.1.22" evidence="4"/>
<dbReference type="Gene3D" id="3.90.79.10">
    <property type="entry name" value="Nucleoside Triphosphate Pyrophosphohydrolase"/>
    <property type="match status" value="1"/>
</dbReference>